<dbReference type="FunFam" id="2.60.40.10:FF:000791">
    <property type="entry name" value="Two-component system sensor histidine kinase/response regulator"/>
    <property type="match status" value="1"/>
</dbReference>
<evidence type="ECO:0000256" key="7">
    <source>
        <dbReference type="ARBA" id="ARBA00023012"/>
    </source>
</evidence>
<dbReference type="Gene3D" id="3.40.50.2300">
    <property type="match status" value="1"/>
</dbReference>
<feature type="coiled-coil region" evidence="13">
    <location>
        <begin position="1053"/>
        <end position="1115"/>
    </location>
</feature>
<dbReference type="PANTHER" id="PTHR43547">
    <property type="entry name" value="TWO-COMPONENT HISTIDINE KINASE"/>
    <property type="match status" value="1"/>
</dbReference>
<feature type="domain" description="Histidine kinase" evidence="14">
    <location>
        <begin position="1122"/>
        <end position="1344"/>
    </location>
</feature>
<evidence type="ECO:0000256" key="4">
    <source>
        <dbReference type="ARBA" id="ARBA00022679"/>
    </source>
</evidence>
<dbReference type="InterPro" id="IPR011110">
    <property type="entry name" value="Reg_prop"/>
</dbReference>
<dbReference type="PROSITE" id="PS50109">
    <property type="entry name" value="HIS_KIN"/>
    <property type="match status" value="1"/>
</dbReference>
<dbReference type="GO" id="GO:0000155">
    <property type="term" value="F:phosphorelay sensor kinase activity"/>
    <property type="evidence" value="ECO:0007669"/>
    <property type="project" value="InterPro"/>
</dbReference>
<dbReference type="SUPFAM" id="SSF55874">
    <property type="entry name" value="ATPase domain of HSP90 chaperone/DNA topoisomerase II/histidine kinase"/>
    <property type="match status" value="1"/>
</dbReference>
<dbReference type="PRINTS" id="PR00344">
    <property type="entry name" value="BCTRLSENSOR"/>
</dbReference>
<dbReference type="InterPro" id="IPR005467">
    <property type="entry name" value="His_kinase_dom"/>
</dbReference>
<dbReference type="InterPro" id="IPR036641">
    <property type="entry name" value="HPT_dom_sf"/>
</dbReference>
<comment type="catalytic activity">
    <reaction evidence="1">
        <text>ATP + protein L-histidine = ADP + protein N-phospho-L-histidine.</text>
        <dbReference type="EC" id="2.7.13.3"/>
    </reaction>
</comment>
<dbReference type="CDD" id="cd00082">
    <property type="entry name" value="HisKA"/>
    <property type="match status" value="1"/>
</dbReference>
<feature type="domain" description="Response regulatory" evidence="15">
    <location>
        <begin position="1364"/>
        <end position="1486"/>
    </location>
</feature>
<keyword evidence="3 12" id="KW-0597">Phosphoprotein</keyword>
<evidence type="ECO:0000256" key="6">
    <source>
        <dbReference type="ARBA" id="ARBA00022777"/>
    </source>
</evidence>
<dbReference type="InterPro" id="IPR008207">
    <property type="entry name" value="Sig_transdc_His_kin_Hpt_dom"/>
</dbReference>
<reference evidence="18" key="1">
    <citation type="submission" date="2016-11" db="EMBL/GenBank/DDBJ databases">
        <authorList>
            <person name="Varghese N."/>
            <person name="Submissions S."/>
        </authorList>
    </citation>
    <scope>NUCLEOTIDE SEQUENCE [LARGE SCALE GENOMIC DNA]</scope>
    <source>
        <strain evidence="18">Sac-22</strain>
    </source>
</reference>
<dbReference type="InterPro" id="IPR029016">
    <property type="entry name" value="GAF-like_dom_sf"/>
</dbReference>
<dbReference type="InterPro" id="IPR013785">
    <property type="entry name" value="Aldolase_TIM"/>
</dbReference>
<dbReference type="Gene3D" id="2.130.10.10">
    <property type="entry name" value="YVTN repeat-like/Quinoprotein amine dehydrogenase"/>
    <property type="match status" value="2"/>
</dbReference>
<dbReference type="EC" id="2.7.13.3" evidence="2"/>
<evidence type="ECO:0000259" key="14">
    <source>
        <dbReference type="PROSITE" id="PS50109"/>
    </source>
</evidence>
<dbReference type="InterPro" id="IPR001789">
    <property type="entry name" value="Sig_transdc_resp-reg_receiver"/>
</dbReference>
<dbReference type="InterPro" id="IPR036097">
    <property type="entry name" value="HisK_dim/P_sf"/>
</dbReference>
<dbReference type="InterPro" id="IPR011123">
    <property type="entry name" value="Y_Y_Y"/>
</dbReference>
<dbReference type="Gene3D" id="3.20.20.70">
    <property type="entry name" value="Aldolase class I"/>
    <property type="match status" value="1"/>
</dbReference>
<gene>
    <name evidence="17" type="ORF">SAMN05192549_10961</name>
</gene>
<dbReference type="SUPFAM" id="SSF47384">
    <property type="entry name" value="Homodimeric domain of signal transducing histidine kinase"/>
    <property type="match status" value="1"/>
</dbReference>
<keyword evidence="4" id="KW-0808">Transferase</keyword>
<keyword evidence="13" id="KW-0175">Coiled coil</keyword>
<dbReference type="Proteomes" id="UP000184339">
    <property type="component" value="Unassembled WGS sequence"/>
</dbReference>
<evidence type="ECO:0000256" key="12">
    <source>
        <dbReference type="PROSITE-ProRule" id="PRU00169"/>
    </source>
</evidence>
<organism evidence="17 18">
    <name type="scientific">Duganella sacchari</name>
    <dbReference type="NCBI Taxonomy" id="551987"/>
    <lineage>
        <taxon>Bacteria</taxon>
        <taxon>Pseudomonadati</taxon>
        <taxon>Pseudomonadota</taxon>
        <taxon>Betaproteobacteria</taxon>
        <taxon>Burkholderiales</taxon>
        <taxon>Oxalobacteraceae</taxon>
        <taxon>Telluria group</taxon>
        <taxon>Duganella</taxon>
    </lineage>
</organism>
<evidence type="ECO:0000256" key="10">
    <source>
        <dbReference type="ARBA" id="ARBA00070152"/>
    </source>
</evidence>
<dbReference type="SMART" id="SM00388">
    <property type="entry name" value="HisKA"/>
    <property type="match status" value="1"/>
</dbReference>
<evidence type="ECO:0000256" key="13">
    <source>
        <dbReference type="SAM" id="Coils"/>
    </source>
</evidence>
<feature type="domain" description="HPt" evidence="16">
    <location>
        <begin position="1535"/>
        <end position="1634"/>
    </location>
</feature>
<dbReference type="Pfam" id="PF00072">
    <property type="entry name" value="Response_reg"/>
    <property type="match status" value="2"/>
</dbReference>
<dbReference type="FunFam" id="3.30.565.10:FF:000010">
    <property type="entry name" value="Sensor histidine kinase RcsC"/>
    <property type="match status" value="1"/>
</dbReference>
<evidence type="ECO:0000256" key="9">
    <source>
        <dbReference type="ARBA" id="ARBA00058004"/>
    </source>
</evidence>
<dbReference type="InterPro" id="IPR011006">
    <property type="entry name" value="CheY-like_superfamily"/>
</dbReference>
<dbReference type="InterPro" id="IPR003018">
    <property type="entry name" value="GAF"/>
</dbReference>
<feature type="coiled-coil region" evidence="13">
    <location>
        <begin position="833"/>
        <end position="881"/>
    </location>
</feature>
<evidence type="ECO:0000256" key="8">
    <source>
        <dbReference type="ARBA" id="ARBA00023026"/>
    </source>
</evidence>
<dbReference type="CDD" id="cd17546">
    <property type="entry name" value="REC_hyHK_CKI1_RcsC-like"/>
    <property type="match status" value="1"/>
</dbReference>
<dbReference type="SUPFAM" id="SSF63829">
    <property type="entry name" value="Calcium-dependent phosphotriesterase"/>
    <property type="match status" value="3"/>
</dbReference>
<dbReference type="SUPFAM" id="SSF55781">
    <property type="entry name" value="GAF domain-like"/>
    <property type="match status" value="1"/>
</dbReference>
<accession>A0A1M7R0M5</accession>
<dbReference type="Pfam" id="PF07495">
    <property type="entry name" value="Y_Y_Y"/>
    <property type="match status" value="1"/>
</dbReference>
<dbReference type="InterPro" id="IPR003594">
    <property type="entry name" value="HATPase_dom"/>
</dbReference>
<dbReference type="Gene3D" id="1.20.120.160">
    <property type="entry name" value="HPT domain"/>
    <property type="match status" value="1"/>
</dbReference>
<dbReference type="InterPro" id="IPR003661">
    <property type="entry name" value="HisK_dim/P_dom"/>
</dbReference>
<dbReference type="Pfam" id="PF02518">
    <property type="entry name" value="HATPase_c"/>
    <property type="match status" value="1"/>
</dbReference>
<evidence type="ECO:0000256" key="5">
    <source>
        <dbReference type="ARBA" id="ARBA00022729"/>
    </source>
</evidence>
<dbReference type="Gene3D" id="3.30.565.10">
    <property type="entry name" value="Histidine kinase-like ATPase, C-terminal domain"/>
    <property type="match status" value="1"/>
</dbReference>
<dbReference type="SUPFAM" id="SSF47226">
    <property type="entry name" value="Histidine-containing phosphotransfer domain, HPT domain"/>
    <property type="match status" value="1"/>
</dbReference>
<dbReference type="InterPro" id="IPR013783">
    <property type="entry name" value="Ig-like_fold"/>
</dbReference>
<dbReference type="SMART" id="SM00065">
    <property type="entry name" value="GAF"/>
    <property type="match status" value="1"/>
</dbReference>
<sequence length="1809" mass="200094">MLLWESTALAGAPPRTLRFEQLSVEHGLAQETVLAIAQDKQGFIWLGTQAGLTRFDGYRTVTYKSAISEPRSLADNWVRVLHLDRSGQLWVGTDGGLDRYDAATKTFTHFLPHESAQRGNGNRHVRAIADDGLGGLWVATADGLHHFDPNSKRFNSWHHDPADAGSLASDHVTSLARDAAGRLWVGTASGLDMLPAGGTRFQHYTIDASGDSKFNSVNALQVDEAQTLWVGTQGGLEQWRLLGAEPQRRRLGAREGLKPGTSITALYEDAENNVWAGSLADGLFRWLPSEGRLVQYRHQVSDTHSVADNQISALFRDRVGTFWVGTWNDGASRVDMGSGGFARIVRQADQPNSLSDNKIRSILPDGHGKLWLGSSGGLNLYDAVTGESKVWRHNPQNPNSISDDQITTLWREKNGNLWIGGQAGINHLNLNSGAIRSISFVRGDPASDTIRNIVGDRNGVLWVASRGGLHRLDPVTMETRTFRHDPSDSGSLSDNVVRPILEDRRGQLWIGTFNGLDLLDRKTGKFRHFRRDAVNQNSLSHDEVHCLYEDALGTIWVGTAAGLNKMEVAADGSVKFRRYLRKDGIADDAIASILPDDAGNLWLSTNSGLSRLNIETGLVRNYSGADGTIEGAYFDGAALRTPDGILYFGGFNGITAFAPSEVRENSVAPTVAITDFQIFNKSLKPGQGEHGDVLRTAIEHTAALTLLEGDSVFSLEFAALHYAAPQRNRFAYQLQGFDEDWVVTDSTKRFATYTNLDPGKYVFRVKAANKDGIWNDNAATLEITIKPPFWKTWWFRSMLALIAAGGAYAVYHARVRALRHQQLRLEHLVGSRTAEVEYKNQQLQHQKHELERRRLEAEAQRAEAEQRRIDTERQKEEVEQAHRNISVLSELGREMSASLDMETTMQTLYRHVNHLMNAQIFGIGFVLEEEGVIDFPFAIEGGVRTYPYQRRLDQPDQLAVWCLTHRKPIFINDFLKEYRDYMSESGLESLVPCEREDGMPVATAHSMMYTPLIIGDKVVGLLCVQSTERNAYQRIHMDMLQTLAAHAAAGLENARAYQELEETLQTLRQTRDQLMAQERQVRHHTEELARTNRALQDNEERLRYAKQKAEDATRQKSEFLANMSHEMRTPLAGVIGMLGFALRDPQLAASTREQIMRGQANAQSLLSIINDLLDFSKIEAGKLTIENIDFSLSGAVENVVGLFEEQAAAHSVGFSLEFSDDLPQFVVGDPTRLRQVLVNLVGNAFKFTLHGSVRMRVERAPDDGTENRIRFSVSDTGIGIEADAIPRLFQQFEQADASTTRRYGGTGLGLAICRQLVELMGGSINAVSTPGEGSTFMFELPLPNGVAPPVVPHVPREPHSHQLKVLCAEDFPTNQIIIRMMLEDLGHKVDIAANGALAVKACSLTRYDLILMDGRMPEMDGASATRLIRSGGPDVAPVRDQELMIIALTANASEEDRSRYLASGMDDFLTKPIDEDKLHFQLSRAIERQLQRGFQLPRMQPRRNPAIGTPELDSMFGVAPASLETSRLAQHSGGPSDLKARLRQAFNQDAPLRLADLEHALAQRDREAAGRLLHGLKGSAGYLEEQELQALCGDLEMEADHGNWPQVESAMPHLDGLRPAICFCDLRMPRLSGMELLQRVKGHPEINTMPFVLVTSANDKDTVLEATKSGAAGYIVKPFQAEQVRVHLVNFLDQAANGYDHHAETPTDTLRRLGINAERLLVYLSGFQNQLTAAAGDLQTMLANGEQPEAQVRIDRLHAGCVTLGLHGAAAALKGIGPGQLSNDVVQAVLSDVVRAVIHQSGLVRQESV</sequence>
<evidence type="ECO:0000256" key="11">
    <source>
        <dbReference type="PROSITE-ProRule" id="PRU00110"/>
    </source>
</evidence>
<evidence type="ECO:0000256" key="2">
    <source>
        <dbReference type="ARBA" id="ARBA00012438"/>
    </source>
</evidence>
<dbReference type="EMBL" id="FRCX01000009">
    <property type="protein sequence ID" value="SHN38129.1"/>
    <property type="molecule type" value="Genomic_DNA"/>
</dbReference>
<feature type="modified residue" description="4-aspartylphosphate" evidence="12">
    <location>
        <position position="1413"/>
    </location>
</feature>
<comment type="function">
    <text evidence="9">Member of the two-component regulatory system BvgS/BvgA. Phosphorylates BvgA via a four-step phosphorelay in response to environmental signals.</text>
</comment>
<dbReference type="InterPro" id="IPR036890">
    <property type="entry name" value="HATPase_C_sf"/>
</dbReference>
<evidence type="ECO:0000259" key="15">
    <source>
        <dbReference type="PROSITE" id="PS50110"/>
    </source>
</evidence>
<evidence type="ECO:0000259" key="16">
    <source>
        <dbReference type="PROSITE" id="PS50894"/>
    </source>
</evidence>
<dbReference type="PROSITE" id="PS50110">
    <property type="entry name" value="RESPONSE_REGULATORY"/>
    <property type="match status" value="2"/>
</dbReference>
<dbReference type="SUPFAM" id="SSF52172">
    <property type="entry name" value="CheY-like"/>
    <property type="match status" value="2"/>
</dbReference>
<dbReference type="PROSITE" id="PS50894">
    <property type="entry name" value="HPT"/>
    <property type="match status" value="1"/>
</dbReference>
<dbReference type="STRING" id="551987.SAMN05192549_10961"/>
<keyword evidence="6 17" id="KW-0418">Kinase</keyword>
<feature type="domain" description="Response regulatory" evidence="15">
    <location>
        <begin position="1559"/>
        <end position="1692"/>
    </location>
</feature>
<evidence type="ECO:0000256" key="1">
    <source>
        <dbReference type="ARBA" id="ARBA00000085"/>
    </source>
</evidence>
<dbReference type="Pfam" id="PF07494">
    <property type="entry name" value="Reg_prop"/>
    <property type="match status" value="7"/>
</dbReference>
<keyword evidence="18" id="KW-1185">Reference proteome</keyword>
<dbReference type="Pfam" id="PF00512">
    <property type="entry name" value="HisKA"/>
    <property type="match status" value="1"/>
</dbReference>
<feature type="modified residue" description="Phosphohistidine" evidence="11">
    <location>
        <position position="1574"/>
    </location>
</feature>
<protein>
    <recommendedName>
        <fullName evidence="10">Virulence sensor protein BvgS</fullName>
        <ecNumber evidence="2">2.7.13.3</ecNumber>
    </recommendedName>
</protein>
<dbReference type="PANTHER" id="PTHR43547:SF2">
    <property type="entry name" value="HYBRID SIGNAL TRANSDUCTION HISTIDINE KINASE C"/>
    <property type="match status" value="1"/>
</dbReference>
<proteinExistence type="predicted"/>
<evidence type="ECO:0000313" key="17">
    <source>
        <dbReference type="EMBL" id="SHN38129.1"/>
    </source>
</evidence>
<dbReference type="InterPro" id="IPR015943">
    <property type="entry name" value="WD40/YVTN_repeat-like_dom_sf"/>
</dbReference>
<feature type="modified residue" description="4-aspartylphosphate" evidence="12">
    <location>
        <position position="1625"/>
    </location>
</feature>
<keyword evidence="5" id="KW-0732">Signal</keyword>
<dbReference type="Gene3D" id="2.60.40.10">
    <property type="entry name" value="Immunoglobulins"/>
    <property type="match status" value="1"/>
</dbReference>
<dbReference type="Gene3D" id="1.10.287.130">
    <property type="match status" value="1"/>
</dbReference>
<evidence type="ECO:0000256" key="3">
    <source>
        <dbReference type="ARBA" id="ARBA00022553"/>
    </source>
</evidence>
<dbReference type="Pfam" id="PF13185">
    <property type="entry name" value="GAF_2"/>
    <property type="match status" value="1"/>
</dbReference>
<dbReference type="Gene3D" id="3.30.450.40">
    <property type="match status" value="1"/>
</dbReference>
<dbReference type="CDD" id="cd16922">
    <property type="entry name" value="HATPase_EvgS-ArcB-TorS-like"/>
    <property type="match status" value="1"/>
</dbReference>
<dbReference type="InterPro" id="IPR004358">
    <property type="entry name" value="Sig_transdc_His_kin-like_C"/>
</dbReference>
<dbReference type="SMART" id="SM00387">
    <property type="entry name" value="HATPase_c"/>
    <property type="match status" value="1"/>
</dbReference>
<name>A0A1M7R0M5_9BURK</name>
<dbReference type="SMART" id="SM00448">
    <property type="entry name" value="REC"/>
    <property type="match status" value="2"/>
</dbReference>
<keyword evidence="7" id="KW-0902">Two-component regulatory system</keyword>
<keyword evidence="8" id="KW-0843">Virulence</keyword>
<evidence type="ECO:0000313" key="18">
    <source>
        <dbReference type="Proteomes" id="UP000184339"/>
    </source>
</evidence>